<dbReference type="AlphaFoldDB" id="A0A926DRN5"/>
<keyword evidence="1" id="KW-0812">Transmembrane</keyword>
<comment type="caution">
    <text evidence="2">The sequence shown here is derived from an EMBL/GenBank/DDBJ whole genome shotgun (WGS) entry which is preliminary data.</text>
</comment>
<keyword evidence="3" id="KW-1185">Reference proteome</keyword>
<gene>
    <name evidence="2" type="ORF">H8730_04390</name>
</gene>
<organism evidence="2 3">
    <name type="scientific">Bianquea renquensis</name>
    <dbReference type="NCBI Taxonomy" id="2763661"/>
    <lineage>
        <taxon>Bacteria</taxon>
        <taxon>Bacillati</taxon>
        <taxon>Bacillota</taxon>
        <taxon>Clostridia</taxon>
        <taxon>Eubacteriales</taxon>
        <taxon>Bianqueaceae</taxon>
        <taxon>Bianquea</taxon>
    </lineage>
</organism>
<keyword evidence="1" id="KW-0472">Membrane</keyword>
<accession>A0A926DRN5</accession>
<name>A0A926DRN5_9FIRM</name>
<dbReference type="RefSeq" id="WP_249289464.1">
    <property type="nucleotide sequence ID" value="NZ_JACRSQ010000004.1"/>
</dbReference>
<proteinExistence type="predicted"/>
<feature type="transmembrane region" description="Helical" evidence="1">
    <location>
        <begin position="28"/>
        <end position="47"/>
    </location>
</feature>
<dbReference type="EMBL" id="JACRSQ010000004">
    <property type="protein sequence ID" value="MBC8542786.1"/>
    <property type="molecule type" value="Genomic_DNA"/>
</dbReference>
<dbReference type="Proteomes" id="UP000657006">
    <property type="component" value="Unassembled WGS sequence"/>
</dbReference>
<sequence>MLKYEKEKEKAAFKKMTFKEKAGHIVMYYRYHILIGIAVIAILAWALNHYIINPPKKSSLTLLFHTSVMDSDKVPDVQQALNEAFPELCTEDKEVQITTLATASGGDPQVEYATVMKAMAMVSAKELDLIIADRETGLDDVASEYLKPLHEVFTEEEMARLRELADQQVQVDEDEDGEERESGIVEAELVTTDIDTDEEIVSGPYPYLINISNNETIREIFYDQDIYVGVVVNATNVEAVKEMIWYLLSSPN</sequence>
<evidence type="ECO:0000313" key="3">
    <source>
        <dbReference type="Proteomes" id="UP000657006"/>
    </source>
</evidence>
<protein>
    <submittedName>
        <fullName evidence="2">Uncharacterized protein</fullName>
    </submittedName>
</protein>
<keyword evidence="1" id="KW-1133">Transmembrane helix</keyword>
<evidence type="ECO:0000313" key="2">
    <source>
        <dbReference type="EMBL" id="MBC8542786.1"/>
    </source>
</evidence>
<reference evidence="2" key="1">
    <citation type="submission" date="2020-08" db="EMBL/GenBank/DDBJ databases">
        <title>Genome public.</title>
        <authorList>
            <person name="Liu C."/>
            <person name="Sun Q."/>
        </authorList>
    </citation>
    <scope>NUCLEOTIDE SEQUENCE</scope>
    <source>
        <strain evidence="2">NSJ-32</strain>
    </source>
</reference>
<evidence type="ECO:0000256" key="1">
    <source>
        <dbReference type="SAM" id="Phobius"/>
    </source>
</evidence>